<dbReference type="PANTHER" id="PTHR47893:SF1">
    <property type="entry name" value="REGULATORY PROTEIN PCHR"/>
    <property type="match status" value="1"/>
</dbReference>
<evidence type="ECO:0000256" key="1">
    <source>
        <dbReference type="ARBA" id="ARBA00023015"/>
    </source>
</evidence>
<dbReference type="Pfam" id="PF12833">
    <property type="entry name" value="HTH_18"/>
    <property type="match status" value="1"/>
</dbReference>
<evidence type="ECO:0000313" key="5">
    <source>
        <dbReference type="EMBL" id="WZW56672.1"/>
    </source>
</evidence>
<accession>A0ABZ3BN51</accession>
<evidence type="ECO:0000259" key="4">
    <source>
        <dbReference type="PROSITE" id="PS01124"/>
    </source>
</evidence>
<keyword evidence="6" id="KW-1185">Reference proteome</keyword>
<keyword evidence="1" id="KW-0805">Transcription regulation</keyword>
<protein>
    <submittedName>
        <fullName evidence="5">AraC family transcriptional regulator</fullName>
    </submittedName>
</protein>
<gene>
    <name evidence="5" type="ORF">WN985_29675</name>
</gene>
<dbReference type="InterPro" id="IPR053142">
    <property type="entry name" value="PchR_regulatory_protein"/>
</dbReference>
<evidence type="ECO:0000256" key="3">
    <source>
        <dbReference type="ARBA" id="ARBA00023163"/>
    </source>
</evidence>
<dbReference type="PANTHER" id="PTHR47893">
    <property type="entry name" value="REGULATORY PROTEIN PCHR"/>
    <property type="match status" value="1"/>
</dbReference>
<dbReference type="InterPro" id="IPR009057">
    <property type="entry name" value="Homeodomain-like_sf"/>
</dbReference>
<dbReference type="Proteomes" id="UP001484179">
    <property type="component" value="Chromosome 2"/>
</dbReference>
<dbReference type="SUPFAM" id="SSF46689">
    <property type="entry name" value="Homeodomain-like"/>
    <property type="match status" value="2"/>
</dbReference>
<reference evidence="5 6" key="1">
    <citation type="submission" date="2024-04" db="EMBL/GenBank/DDBJ databases">
        <title>Biological Control Activity of Plant Growth Promoting Rhizobacteria Burkholderia pyrrocinia BX1 against Tobacco black shank Introduction Tobacco black shank (TBS) caused by the oomycete Phytophthora. nicotianae (P. nicotianae) has become a destructive soil.</title>
        <authorList>
            <person name="Liu X."/>
            <person name="Shu C."/>
        </authorList>
    </citation>
    <scope>NUCLEOTIDE SEQUENCE [LARGE SCALE GENOMIC DNA]</scope>
    <source>
        <strain evidence="5 6">BX1</strain>
    </source>
</reference>
<keyword evidence="3" id="KW-0804">Transcription</keyword>
<dbReference type="PROSITE" id="PS00041">
    <property type="entry name" value="HTH_ARAC_FAMILY_1"/>
    <property type="match status" value="1"/>
</dbReference>
<feature type="domain" description="HTH araC/xylS-type" evidence="4">
    <location>
        <begin position="220"/>
        <end position="318"/>
    </location>
</feature>
<dbReference type="PRINTS" id="PR00032">
    <property type="entry name" value="HTHARAC"/>
</dbReference>
<evidence type="ECO:0000256" key="2">
    <source>
        <dbReference type="ARBA" id="ARBA00023125"/>
    </source>
</evidence>
<proteinExistence type="predicted"/>
<name>A0ABZ3BN51_BURPY</name>
<dbReference type="InterPro" id="IPR018060">
    <property type="entry name" value="HTH_AraC"/>
</dbReference>
<dbReference type="EMBL" id="CP150850">
    <property type="protein sequence ID" value="WZW56672.1"/>
    <property type="molecule type" value="Genomic_DNA"/>
</dbReference>
<sequence length="319" mass="35300">MPTPCPTLTESETTISTLLVDTGRPDGPGGGYRLHRVALQEGIDVFVWQGEQRQPVSMHIHDDWGRVQFCYALHGHSHFALDTGRQGVEFELPAGSGCISYTPDCRGHATHAGPIESVTVSIQPDLLRELAPDIDPALRRKLDSARCCVPCRCSAEMHTTARTLSDALRKRTGTDGQAPGRPSLWLLGQSFALASLMLEAHRDAGASPAPLSRIDHPKLMRARNMLLADLTHAPTIAELARATGLSEQKLKRGFRQLFRHSVYGLFQQERMHEARRRLSITDTPVMTVATDMGYTNASHFTTAFQKQFGVNPSAFKRRR</sequence>
<dbReference type="InterPro" id="IPR020449">
    <property type="entry name" value="Tscrpt_reg_AraC-type_HTH"/>
</dbReference>
<evidence type="ECO:0000313" key="6">
    <source>
        <dbReference type="Proteomes" id="UP001484179"/>
    </source>
</evidence>
<organism evidence="5 6">
    <name type="scientific">Burkholderia pyrrocinia</name>
    <name type="common">Pseudomonas pyrrocinia</name>
    <dbReference type="NCBI Taxonomy" id="60550"/>
    <lineage>
        <taxon>Bacteria</taxon>
        <taxon>Pseudomonadati</taxon>
        <taxon>Pseudomonadota</taxon>
        <taxon>Betaproteobacteria</taxon>
        <taxon>Burkholderiales</taxon>
        <taxon>Burkholderiaceae</taxon>
        <taxon>Burkholderia</taxon>
        <taxon>Burkholderia cepacia complex</taxon>
    </lineage>
</organism>
<keyword evidence="2" id="KW-0238">DNA-binding</keyword>
<dbReference type="PROSITE" id="PS01124">
    <property type="entry name" value="HTH_ARAC_FAMILY_2"/>
    <property type="match status" value="1"/>
</dbReference>
<dbReference type="RefSeq" id="WP_342310528.1">
    <property type="nucleotide sequence ID" value="NZ_CP150850.1"/>
</dbReference>
<dbReference type="SMART" id="SM00342">
    <property type="entry name" value="HTH_ARAC"/>
    <property type="match status" value="1"/>
</dbReference>
<dbReference type="InterPro" id="IPR018062">
    <property type="entry name" value="HTH_AraC-typ_CS"/>
</dbReference>
<dbReference type="Gene3D" id="1.10.10.60">
    <property type="entry name" value="Homeodomain-like"/>
    <property type="match status" value="1"/>
</dbReference>